<dbReference type="InterPro" id="IPR001387">
    <property type="entry name" value="Cro/C1-type_HTH"/>
</dbReference>
<dbReference type="SUPFAM" id="SSF47413">
    <property type="entry name" value="lambda repressor-like DNA-binding domains"/>
    <property type="match status" value="1"/>
</dbReference>
<feature type="domain" description="HTH cro/C1-type" evidence="1">
    <location>
        <begin position="12"/>
        <end position="67"/>
    </location>
</feature>
<dbReference type="InterPro" id="IPR011990">
    <property type="entry name" value="TPR-like_helical_dom_sf"/>
</dbReference>
<dbReference type="AlphaFoldDB" id="A0A917RVG5"/>
<name>A0A917RVG5_9NOCA</name>
<dbReference type="RefSeq" id="WP_058856538.1">
    <property type="nucleotide sequence ID" value="NZ_BMMH01000019.1"/>
</dbReference>
<dbReference type="InterPro" id="IPR010982">
    <property type="entry name" value="Lambda_DNA-bd_dom_sf"/>
</dbReference>
<proteinExistence type="predicted"/>
<dbReference type="PROSITE" id="PS50943">
    <property type="entry name" value="HTH_CROC1"/>
    <property type="match status" value="1"/>
</dbReference>
<comment type="caution">
    <text evidence="2">The sequence shown here is derived from an EMBL/GenBank/DDBJ whole genome shotgun (WGS) entry which is preliminary data.</text>
</comment>
<gene>
    <name evidence="2" type="ORF">GCM10011588_59290</name>
</gene>
<dbReference type="GO" id="GO:0003677">
    <property type="term" value="F:DNA binding"/>
    <property type="evidence" value="ECO:0007669"/>
    <property type="project" value="InterPro"/>
</dbReference>
<keyword evidence="3" id="KW-1185">Reference proteome</keyword>
<organism evidence="2 3">
    <name type="scientific">Nocardia jinanensis</name>
    <dbReference type="NCBI Taxonomy" id="382504"/>
    <lineage>
        <taxon>Bacteria</taxon>
        <taxon>Bacillati</taxon>
        <taxon>Actinomycetota</taxon>
        <taxon>Actinomycetes</taxon>
        <taxon>Mycobacteriales</taxon>
        <taxon>Nocardiaceae</taxon>
        <taxon>Nocardia</taxon>
    </lineage>
</organism>
<reference evidence="2" key="2">
    <citation type="submission" date="2020-09" db="EMBL/GenBank/DDBJ databases">
        <authorList>
            <person name="Sun Q."/>
            <person name="Zhou Y."/>
        </authorList>
    </citation>
    <scope>NUCLEOTIDE SEQUENCE</scope>
    <source>
        <strain evidence="2">CGMCC 4.3508</strain>
    </source>
</reference>
<evidence type="ECO:0000259" key="1">
    <source>
        <dbReference type="PROSITE" id="PS50943"/>
    </source>
</evidence>
<dbReference type="Proteomes" id="UP000638263">
    <property type="component" value="Unassembled WGS sequence"/>
</dbReference>
<evidence type="ECO:0000313" key="3">
    <source>
        <dbReference type="Proteomes" id="UP000638263"/>
    </source>
</evidence>
<dbReference type="Pfam" id="PF13560">
    <property type="entry name" value="HTH_31"/>
    <property type="match status" value="1"/>
</dbReference>
<sequence length="405" mass="45141">MDEQAHAIGRRVRYWRLRRNLDRQQFADMVGRSTSWLDKIEKGERNLLRLPMLDRVAEVLGVDPAALTDISTARRTVGCVDAVEVRTIREALSRYPSLSAQDSKQEPTLDRVTKQLKYVDQAWLSSHFTVVVRYLPRLLHEARMLAYIAQPSQQIPATRTLVLAYRLASSVLLKFETNDVAWLAADRAMQEALAVDDTLALARATRSVARSLTSTGQLTSAINAVTGMTDRMQPELDTRADELLSLYGMLFLAASIAAADQEDADTALLMHEQARAAAERLCPGYDMHRTFFGPTNVGLHRVAALVRLHEPGQALEYAQTIDQESISNLPPERRVNYMLDIASAYTQTGQYTDAARTLIDADRIAPEEVRCRPLSHGLLRAMLKNTGEDTGRAVRRIASRAGVTA</sequence>
<dbReference type="CDD" id="cd00093">
    <property type="entry name" value="HTH_XRE"/>
    <property type="match status" value="1"/>
</dbReference>
<accession>A0A917RVG5</accession>
<dbReference type="Gene3D" id="1.10.260.40">
    <property type="entry name" value="lambda repressor-like DNA-binding domains"/>
    <property type="match status" value="1"/>
</dbReference>
<dbReference type="Gene3D" id="1.25.40.10">
    <property type="entry name" value="Tetratricopeptide repeat domain"/>
    <property type="match status" value="1"/>
</dbReference>
<dbReference type="SMART" id="SM00530">
    <property type="entry name" value="HTH_XRE"/>
    <property type="match status" value="1"/>
</dbReference>
<evidence type="ECO:0000313" key="2">
    <source>
        <dbReference type="EMBL" id="GGL36695.1"/>
    </source>
</evidence>
<reference evidence="2" key="1">
    <citation type="journal article" date="2014" name="Int. J. Syst. Evol. Microbiol.">
        <title>Complete genome sequence of Corynebacterium casei LMG S-19264T (=DSM 44701T), isolated from a smear-ripened cheese.</title>
        <authorList>
            <consortium name="US DOE Joint Genome Institute (JGI-PGF)"/>
            <person name="Walter F."/>
            <person name="Albersmeier A."/>
            <person name="Kalinowski J."/>
            <person name="Ruckert C."/>
        </authorList>
    </citation>
    <scope>NUCLEOTIDE SEQUENCE</scope>
    <source>
        <strain evidence="2">CGMCC 4.3508</strain>
    </source>
</reference>
<dbReference type="EMBL" id="BMMH01000019">
    <property type="protein sequence ID" value="GGL36695.1"/>
    <property type="molecule type" value="Genomic_DNA"/>
</dbReference>
<protein>
    <submittedName>
        <fullName evidence="2">Transcriptional regulator</fullName>
    </submittedName>
</protein>